<keyword evidence="3" id="KW-1185">Reference proteome</keyword>
<dbReference type="PROSITE" id="PS50878">
    <property type="entry name" value="RT_POL"/>
    <property type="match status" value="1"/>
</dbReference>
<dbReference type="InterPro" id="IPR043502">
    <property type="entry name" value="DNA/RNA_pol_sf"/>
</dbReference>
<dbReference type="InterPro" id="IPR043128">
    <property type="entry name" value="Rev_trsase/Diguanyl_cyclase"/>
</dbReference>
<dbReference type="Gene3D" id="3.30.70.270">
    <property type="match status" value="1"/>
</dbReference>
<accession>A0AAV9LHA3</accession>
<dbReference type="Proteomes" id="UP001311915">
    <property type="component" value="Unassembled WGS sequence"/>
</dbReference>
<proteinExistence type="predicted"/>
<protein>
    <recommendedName>
        <fullName evidence="1">Reverse transcriptase domain-containing protein</fullName>
    </recommendedName>
</protein>
<reference evidence="2 3" key="1">
    <citation type="submission" date="2023-10" db="EMBL/GenBank/DDBJ databases">
        <title>Genome-Wide Identification Analysis in wild type Solanum Pinnatisectum Reveals Some Genes Defensing Phytophthora Infestans.</title>
        <authorList>
            <person name="Sun C."/>
        </authorList>
    </citation>
    <scope>NUCLEOTIDE SEQUENCE [LARGE SCALE GENOMIC DNA]</scope>
    <source>
        <strain evidence="2">LQN</strain>
        <tissue evidence="2">Leaf</tissue>
    </source>
</reference>
<dbReference type="SUPFAM" id="SSF56672">
    <property type="entry name" value="DNA/RNA polymerases"/>
    <property type="match status" value="1"/>
</dbReference>
<evidence type="ECO:0000313" key="3">
    <source>
        <dbReference type="Proteomes" id="UP001311915"/>
    </source>
</evidence>
<organism evidence="2 3">
    <name type="scientific">Solanum pinnatisectum</name>
    <name type="common">tansyleaf nightshade</name>
    <dbReference type="NCBI Taxonomy" id="50273"/>
    <lineage>
        <taxon>Eukaryota</taxon>
        <taxon>Viridiplantae</taxon>
        <taxon>Streptophyta</taxon>
        <taxon>Embryophyta</taxon>
        <taxon>Tracheophyta</taxon>
        <taxon>Spermatophyta</taxon>
        <taxon>Magnoliopsida</taxon>
        <taxon>eudicotyledons</taxon>
        <taxon>Gunneridae</taxon>
        <taxon>Pentapetalae</taxon>
        <taxon>asterids</taxon>
        <taxon>lamiids</taxon>
        <taxon>Solanales</taxon>
        <taxon>Solanaceae</taxon>
        <taxon>Solanoideae</taxon>
        <taxon>Solaneae</taxon>
        <taxon>Solanum</taxon>
    </lineage>
</organism>
<evidence type="ECO:0000313" key="2">
    <source>
        <dbReference type="EMBL" id="KAK4724663.1"/>
    </source>
</evidence>
<sequence length="118" mass="13883">MELHQRATFNPFLFASVMNVWTHDIQDEVSWHMLFVDDIVLIDHTCNEVNAKVKVWRQTLEAKEFKLSRTKTEYVECKFNDAMHEVGVPKRDRFKYLGSIVQGRGDIDDDITHRIDTA</sequence>
<dbReference type="InterPro" id="IPR000477">
    <property type="entry name" value="RT_dom"/>
</dbReference>
<dbReference type="EMBL" id="JAWPEI010000006">
    <property type="protein sequence ID" value="KAK4724663.1"/>
    <property type="molecule type" value="Genomic_DNA"/>
</dbReference>
<feature type="domain" description="Reverse transcriptase" evidence="1">
    <location>
        <begin position="1"/>
        <end position="101"/>
    </location>
</feature>
<dbReference type="PANTHER" id="PTHR46238:SF8">
    <property type="entry name" value="ENDONUCLEASE_EXONUCLEASE_PHOSPHATASE DOMAIN-CONTAINING PROTEIN"/>
    <property type="match status" value="1"/>
</dbReference>
<dbReference type="PANTHER" id="PTHR46238">
    <property type="entry name" value="REVERSE TRANSCRIPTASE DOMAIN-CONTAINING PROTEIN"/>
    <property type="match status" value="1"/>
</dbReference>
<comment type="caution">
    <text evidence="2">The sequence shown here is derived from an EMBL/GenBank/DDBJ whole genome shotgun (WGS) entry which is preliminary data.</text>
</comment>
<gene>
    <name evidence="2" type="ORF">R3W88_027442</name>
</gene>
<name>A0AAV9LHA3_9SOLN</name>
<dbReference type="Pfam" id="PF00078">
    <property type="entry name" value="RVT_1"/>
    <property type="match status" value="1"/>
</dbReference>
<dbReference type="AlphaFoldDB" id="A0AAV9LHA3"/>
<evidence type="ECO:0000259" key="1">
    <source>
        <dbReference type="PROSITE" id="PS50878"/>
    </source>
</evidence>